<comment type="caution">
    <text evidence="1">The sequence shown here is derived from an EMBL/GenBank/DDBJ whole genome shotgun (WGS) entry which is preliminary data.</text>
</comment>
<evidence type="ECO:0000313" key="2">
    <source>
        <dbReference type="Proteomes" id="UP001304467"/>
    </source>
</evidence>
<name>A0ABU5WT07_9BURK</name>
<proteinExistence type="predicted"/>
<gene>
    <name evidence="1" type="ORF">SB593_24460</name>
</gene>
<dbReference type="Proteomes" id="UP001304467">
    <property type="component" value="Unassembled WGS sequence"/>
</dbReference>
<reference evidence="1 2" key="1">
    <citation type="journal article" date="2023" name="Front. Microbiol.">
        <title>Genomic analyses of Burkholderia respiratory isolates indicates two evolutionarily distinct B. anthina clades.</title>
        <authorList>
            <person name="Pham A."/>
            <person name="Volmer J.G."/>
            <person name="Chambers D.C."/>
            <person name="Smith D.J."/>
            <person name="Reid D.W."/>
            <person name="Burr L."/>
            <person name="Wells T.J."/>
        </authorList>
    </citation>
    <scope>NUCLEOTIDE SEQUENCE [LARGE SCALE GENOMIC DNA]</scope>
    <source>
        <strain evidence="1 2">BCCIQ07A</strain>
    </source>
</reference>
<organism evidence="1 2">
    <name type="scientific">Burkholderia anthinoferrum</name>
    <dbReference type="NCBI Taxonomy" id="3090833"/>
    <lineage>
        <taxon>Bacteria</taxon>
        <taxon>Pseudomonadati</taxon>
        <taxon>Pseudomonadota</taxon>
        <taxon>Betaproteobacteria</taxon>
        <taxon>Burkholderiales</taxon>
        <taxon>Burkholderiaceae</taxon>
        <taxon>Burkholderia</taxon>
    </lineage>
</organism>
<evidence type="ECO:0000313" key="1">
    <source>
        <dbReference type="EMBL" id="MEB2582099.1"/>
    </source>
</evidence>
<protein>
    <submittedName>
        <fullName evidence="1">Uncharacterized protein</fullName>
    </submittedName>
</protein>
<dbReference type="RefSeq" id="WP_179231712.1">
    <property type="nucleotide sequence ID" value="NZ_JAWRKY010000018.1"/>
</dbReference>
<dbReference type="EMBL" id="JAWRLE010000045">
    <property type="protein sequence ID" value="MEB2582099.1"/>
    <property type="molecule type" value="Genomic_DNA"/>
</dbReference>
<keyword evidence="2" id="KW-1185">Reference proteome</keyword>
<sequence>MTQMMLNVRAAASPILRSPIELARYTVGFAIVVGGAAELVSQALHVLGPFMSIAGG</sequence>
<accession>A0ABU5WT07</accession>